<evidence type="ECO:0000256" key="3">
    <source>
        <dbReference type="ARBA" id="ARBA00011738"/>
    </source>
</evidence>
<dbReference type="GO" id="GO:0006098">
    <property type="term" value="P:pentose-phosphate shunt"/>
    <property type="evidence" value="ECO:0007669"/>
    <property type="project" value="TreeGrafter"/>
</dbReference>
<proteinExistence type="inferred from homology"/>
<feature type="domain" description="Transketolase-like pyrimidine-binding" evidence="16">
    <location>
        <begin position="358"/>
        <end position="529"/>
    </location>
</feature>
<evidence type="ECO:0000256" key="1">
    <source>
        <dbReference type="ARBA" id="ARBA00001941"/>
    </source>
</evidence>
<feature type="binding site" evidence="11">
    <location>
        <position position="477"/>
    </location>
    <ligand>
        <name>substrate</name>
    </ligand>
</feature>
<dbReference type="GO" id="GO:0046872">
    <property type="term" value="F:metal ion binding"/>
    <property type="evidence" value="ECO:0007669"/>
    <property type="project" value="UniProtKB-KW"/>
</dbReference>
<comment type="cofactor">
    <cofactor evidence="15">
        <name>Mg(2+)</name>
        <dbReference type="ChEBI" id="CHEBI:18420"/>
    </cofactor>
    <cofactor evidence="15">
        <name>Ca(2+)</name>
        <dbReference type="ChEBI" id="CHEBI:29108"/>
    </cofactor>
    <cofactor evidence="15">
        <name>Mn(2+)</name>
        <dbReference type="ChEBI" id="CHEBI:29035"/>
    </cofactor>
    <cofactor evidence="15">
        <name>Co(2+)</name>
        <dbReference type="ChEBI" id="CHEBI:48828"/>
    </cofactor>
    <text evidence="15">Binds 1 Mg(2+) ion per subunit. Can also utilize other divalent metal cations, such as Ca(2+), Mn(2+) and Co(2+).</text>
</comment>
<comment type="caution">
    <text evidence="17">The sequence shown here is derived from an EMBL/GenBank/DDBJ whole genome shotgun (WGS) entry which is preliminary data.</text>
</comment>
<dbReference type="AlphaFoldDB" id="A0A6G0WGA3"/>
<keyword evidence="8 12" id="KW-0786">Thiamine pyrophosphate</keyword>
<dbReference type="InterPro" id="IPR029061">
    <property type="entry name" value="THDP-binding"/>
</dbReference>
<feature type="binding site" evidence="12">
    <location>
        <begin position="121"/>
        <end position="123"/>
    </location>
    <ligand>
        <name>thiamine diphosphate</name>
        <dbReference type="ChEBI" id="CHEBI:58937"/>
    </ligand>
</feature>
<comment type="cofactor">
    <cofactor evidence="1">
        <name>Co(2+)</name>
        <dbReference type="ChEBI" id="CHEBI:48828"/>
    </cofactor>
</comment>
<feature type="binding site" evidence="13">
    <location>
        <position position="194"/>
    </location>
    <ligand>
        <name>Mg(2+)</name>
        <dbReference type="ChEBI" id="CHEBI:18420"/>
    </ligand>
</feature>
<comment type="function">
    <text evidence="15">Catalyzes the transfer of a two-carbon ketol group from a ketose donor to an aldose acceptor, via a covalent intermediate with the cofactor thiamine pyrophosphate.</text>
</comment>
<dbReference type="InterPro" id="IPR005478">
    <property type="entry name" value="Transketolase_bac-like"/>
</dbReference>
<comment type="cofactor">
    <cofactor evidence="12">
        <name>thiamine diphosphate</name>
        <dbReference type="ChEBI" id="CHEBI:58937"/>
    </cofactor>
    <text evidence="12">Binds 1 thiamine pyrophosphate per subunit. During the reaction, the substrate forms a covalent intermediate with the cofactor.</text>
</comment>
<feature type="active site" description="Proton donor" evidence="10">
    <location>
        <position position="415"/>
    </location>
</feature>
<keyword evidence="5 15" id="KW-0808">Transferase</keyword>
<dbReference type="VEuPathDB" id="FungiDB:AeMF1_021366"/>
<feature type="site" description="Important for catalytic activity" evidence="14">
    <location>
        <position position="268"/>
    </location>
</feature>
<dbReference type="InterPro" id="IPR005474">
    <property type="entry name" value="Transketolase_N"/>
</dbReference>
<feature type="binding site" evidence="11">
    <location>
        <position position="33"/>
    </location>
    <ligand>
        <name>substrate</name>
    </ligand>
</feature>
<feature type="binding site" evidence="12">
    <location>
        <position position="73"/>
    </location>
    <ligand>
        <name>thiamine diphosphate</name>
        <dbReference type="ChEBI" id="CHEBI:58937"/>
    </ligand>
</feature>
<dbReference type="GO" id="GO:0005829">
    <property type="term" value="C:cytosol"/>
    <property type="evidence" value="ECO:0007669"/>
    <property type="project" value="TreeGrafter"/>
</dbReference>
<dbReference type="PANTHER" id="PTHR43522:SF2">
    <property type="entry name" value="TRANSKETOLASE 1-RELATED"/>
    <property type="match status" value="1"/>
</dbReference>
<feature type="binding site" evidence="12">
    <location>
        <position position="192"/>
    </location>
    <ligand>
        <name>thiamine diphosphate</name>
        <dbReference type="ChEBI" id="CHEBI:58937"/>
    </ligand>
</feature>
<name>A0A6G0WGA3_9STRA</name>
<dbReference type="InterPro" id="IPR009014">
    <property type="entry name" value="Transketo_C/PFOR_II"/>
</dbReference>
<dbReference type="InterPro" id="IPR049557">
    <property type="entry name" value="Transketolase_CS"/>
</dbReference>
<dbReference type="FunFam" id="3.40.50.970:FF:000003">
    <property type="entry name" value="Transketolase"/>
    <property type="match status" value="1"/>
</dbReference>
<evidence type="ECO:0000259" key="16">
    <source>
        <dbReference type="SMART" id="SM00861"/>
    </source>
</evidence>
<keyword evidence="15" id="KW-0106">Calcium</keyword>
<dbReference type="SUPFAM" id="SSF52922">
    <property type="entry name" value="TK C-terminal domain-like"/>
    <property type="match status" value="1"/>
</dbReference>
<organism evidence="17 18">
    <name type="scientific">Aphanomyces euteiches</name>
    <dbReference type="NCBI Taxonomy" id="100861"/>
    <lineage>
        <taxon>Eukaryota</taxon>
        <taxon>Sar</taxon>
        <taxon>Stramenopiles</taxon>
        <taxon>Oomycota</taxon>
        <taxon>Saprolegniomycetes</taxon>
        <taxon>Saprolegniales</taxon>
        <taxon>Verrucalvaceae</taxon>
        <taxon>Aphanomyces</taxon>
    </lineage>
</organism>
<feature type="binding site" evidence="11">
    <location>
        <position position="361"/>
    </location>
    <ligand>
        <name>substrate</name>
    </ligand>
</feature>
<feature type="binding site" evidence="11">
    <location>
        <position position="465"/>
    </location>
    <ligand>
        <name>substrate</name>
    </ligand>
</feature>
<dbReference type="Proteomes" id="UP000481153">
    <property type="component" value="Unassembled WGS sequence"/>
</dbReference>
<feature type="binding site" evidence="12">
    <location>
        <position position="441"/>
    </location>
    <ligand>
        <name>thiamine diphosphate</name>
        <dbReference type="ChEBI" id="CHEBI:58937"/>
    </ligand>
</feature>
<evidence type="ECO:0000256" key="7">
    <source>
        <dbReference type="ARBA" id="ARBA00022842"/>
    </source>
</evidence>
<dbReference type="PANTHER" id="PTHR43522">
    <property type="entry name" value="TRANSKETOLASE"/>
    <property type="match status" value="1"/>
</dbReference>
<keyword evidence="6 13" id="KW-0479">Metal-binding</keyword>
<keyword evidence="18" id="KW-1185">Reference proteome</keyword>
<evidence type="ECO:0000256" key="14">
    <source>
        <dbReference type="PIRSR" id="PIRSR605478-5"/>
    </source>
</evidence>
<dbReference type="Gene3D" id="3.40.50.920">
    <property type="match status" value="1"/>
</dbReference>
<dbReference type="CDD" id="cd07033">
    <property type="entry name" value="TPP_PYR_DXS_TK_like"/>
    <property type="match status" value="1"/>
</dbReference>
<dbReference type="InterPro" id="IPR055152">
    <property type="entry name" value="Transketolase-like_C_2"/>
</dbReference>
<sequence length="693" mass="75247">MAPKQLTPEEETLCINTVRMLGADQPSAGKSGHPGAPMGCAPMAHVLFGKVMNFNPTNPKWSNRDRFVLSNGHACALQYSMLHLTGYDLPIEALKSFRQWGSKCPGHPENFATPGVEVSTGPLGQGLSNAVGLAIAEKHLAATFNKEGHNIVDHYTYVICGDGCMQEGVTSEASSLAGHLGLGKLIVLYDDNLITIDGHTNLSFTEDVAKRYEAYGWHVQTVTDGNYDHEAIHQAVLKAKAVTDKPSLIKIRTTIGLGSKLENTYKVHGSPLTTEDADNVRAKYGLKNEPFYIPDIAREFYDQRSNGSAKEAEWNAKFEAYAAAYPAEAAEYVRRFKGELPANWKAAFPIFTPEDKGLATRQFSEKALNAAASVLPELVGGSADLTPSNLTHLTMTGDFQKDTPIGRYLRFGVREHGMAAISNGLFAHGGVRPFCATFYNFIGYALGAVRVSALSQFGVLYIATHDSIFLGEDGPTHQPIEMNPSLRSMPNMYLYRPADGNEVSGSYIAALENSTQTSVLALTRQGVPNLHGSSPEAVAKGGYVLQHIVNGALDLSFTGRPDLVIVATGSEVSLAIDAAKLLSGVSVRIISMPCRDIFDEQSEVYKRSLFPSGVPTLSVEAASTFGWRDYSHAQFGLDRFGASATIAQLKEHFGFNEQTVAGEAQKLLDYYKGREAPCLFDVPVRRFVKQGHH</sequence>
<dbReference type="Pfam" id="PF00456">
    <property type="entry name" value="Transketolase_N"/>
    <property type="match status" value="1"/>
</dbReference>
<dbReference type="PROSITE" id="PS00801">
    <property type="entry name" value="TRANSKETOLASE_1"/>
    <property type="match status" value="1"/>
</dbReference>
<evidence type="ECO:0000256" key="11">
    <source>
        <dbReference type="PIRSR" id="PIRSR605478-2"/>
    </source>
</evidence>
<evidence type="ECO:0000256" key="9">
    <source>
        <dbReference type="ARBA" id="ARBA00049473"/>
    </source>
</evidence>
<feature type="binding site" evidence="12">
    <location>
        <position position="163"/>
    </location>
    <ligand>
        <name>thiamine diphosphate</name>
        <dbReference type="ChEBI" id="CHEBI:58937"/>
    </ligand>
</feature>
<evidence type="ECO:0000256" key="4">
    <source>
        <dbReference type="ARBA" id="ARBA00013152"/>
    </source>
</evidence>
<feature type="site" description="Important for catalytic activity" evidence="14">
    <location>
        <position position="33"/>
    </location>
</feature>
<evidence type="ECO:0000256" key="15">
    <source>
        <dbReference type="RuleBase" id="RU004996"/>
    </source>
</evidence>
<evidence type="ECO:0000256" key="10">
    <source>
        <dbReference type="PIRSR" id="PIRSR605478-1"/>
    </source>
</evidence>
<dbReference type="InterPro" id="IPR005475">
    <property type="entry name" value="Transketolase-like_Pyr-bd"/>
</dbReference>
<reference evidence="17 18" key="1">
    <citation type="submission" date="2019-07" db="EMBL/GenBank/DDBJ databases">
        <title>Genomics analysis of Aphanomyces spp. identifies a new class of oomycete effector associated with host adaptation.</title>
        <authorList>
            <person name="Gaulin E."/>
        </authorList>
    </citation>
    <scope>NUCLEOTIDE SEQUENCE [LARGE SCALE GENOMIC DNA]</scope>
    <source>
        <strain evidence="17 18">ATCC 201684</strain>
    </source>
</reference>
<dbReference type="InterPro" id="IPR033247">
    <property type="entry name" value="Transketolase_fam"/>
</dbReference>
<evidence type="ECO:0000256" key="13">
    <source>
        <dbReference type="PIRSR" id="PIRSR605478-4"/>
    </source>
</evidence>
<comment type="similarity">
    <text evidence="2 15">Belongs to the transketolase family.</text>
</comment>
<dbReference type="SMART" id="SM00861">
    <property type="entry name" value="Transket_pyr"/>
    <property type="match status" value="1"/>
</dbReference>
<dbReference type="CDD" id="cd02012">
    <property type="entry name" value="TPP_TK"/>
    <property type="match status" value="1"/>
</dbReference>
<gene>
    <name evidence="17" type="ORF">Ae201684_015507</name>
</gene>
<evidence type="ECO:0000256" key="5">
    <source>
        <dbReference type="ARBA" id="ARBA00022679"/>
    </source>
</evidence>
<comment type="catalytic activity">
    <reaction evidence="9 15">
        <text>D-sedoheptulose 7-phosphate + D-glyceraldehyde 3-phosphate = aldehydo-D-ribose 5-phosphate + D-xylulose 5-phosphate</text>
        <dbReference type="Rhea" id="RHEA:10508"/>
        <dbReference type="ChEBI" id="CHEBI:57483"/>
        <dbReference type="ChEBI" id="CHEBI:57737"/>
        <dbReference type="ChEBI" id="CHEBI:58273"/>
        <dbReference type="ChEBI" id="CHEBI:59776"/>
        <dbReference type="EC" id="2.2.1.1"/>
    </reaction>
</comment>
<dbReference type="PROSITE" id="PS00802">
    <property type="entry name" value="TRANSKETOLASE_2"/>
    <property type="match status" value="1"/>
</dbReference>
<comment type="cofactor">
    <cofactor evidence="13">
        <name>Mg(2+)</name>
        <dbReference type="ChEBI" id="CHEBI:18420"/>
    </cofactor>
    <text evidence="13">Binds 1 Mg(2+) ion per subunit. Can also utilize other divalent metal cations, such as Ca(2+), Mn(2+) and Co(2+).</text>
</comment>
<feature type="binding site" evidence="11">
    <location>
        <position position="268"/>
    </location>
    <ligand>
        <name>substrate</name>
    </ligand>
</feature>
<dbReference type="NCBIfam" id="TIGR00232">
    <property type="entry name" value="tktlase_bact"/>
    <property type="match status" value="1"/>
</dbReference>
<dbReference type="EMBL" id="VJMJ01000223">
    <property type="protein sequence ID" value="KAF0726174.1"/>
    <property type="molecule type" value="Genomic_DNA"/>
</dbReference>
<feature type="binding site" evidence="12">
    <location>
        <position position="268"/>
    </location>
    <ligand>
        <name>thiamine diphosphate</name>
        <dbReference type="ChEBI" id="CHEBI:58937"/>
    </ligand>
</feature>
<dbReference type="EC" id="2.2.1.1" evidence="4 15"/>
<evidence type="ECO:0000256" key="6">
    <source>
        <dbReference type="ARBA" id="ARBA00022723"/>
    </source>
</evidence>
<feature type="binding site" evidence="11">
    <location>
        <position position="524"/>
    </location>
    <ligand>
        <name>substrate</name>
    </ligand>
</feature>
<accession>A0A6G0WGA3</accession>
<feature type="binding site" evidence="11">
    <location>
        <position position="473"/>
    </location>
    <ligand>
        <name>substrate</name>
    </ligand>
</feature>
<evidence type="ECO:0000313" key="17">
    <source>
        <dbReference type="EMBL" id="KAF0726174.1"/>
    </source>
</evidence>
<dbReference type="Pfam" id="PF02779">
    <property type="entry name" value="Transket_pyr"/>
    <property type="match status" value="1"/>
</dbReference>
<feature type="binding site" evidence="13">
    <location>
        <position position="162"/>
    </location>
    <ligand>
        <name>Mg(2+)</name>
        <dbReference type="ChEBI" id="CHEBI:18420"/>
    </ligand>
</feature>
<evidence type="ECO:0000313" key="18">
    <source>
        <dbReference type="Proteomes" id="UP000481153"/>
    </source>
</evidence>
<dbReference type="InterPro" id="IPR020826">
    <property type="entry name" value="Transketolase_BS"/>
</dbReference>
<evidence type="ECO:0000256" key="8">
    <source>
        <dbReference type="ARBA" id="ARBA00023052"/>
    </source>
</evidence>
<dbReference type="GO" id="GO:0004802">
    <property type="term" value="F:transketolase activity"/>
    <property type="evidence" value="ECO:0007669"/>
    <property type="project" value="UniProtKB-EC"/>
</dbReference>
<dbReference type="SUPFAM" id="SSF52518">
    <property type="entry name" value="Thiamin diphosphate-binding fold (THDP-binding)"/>
    <property type="match status" value="2"/>
</dbReference>
<dbReference type="Pfam" id="PF22613">
    <property type="entry name" value="Transketolase_C_1"/>
    <property type="match status" value="1"/>
</dbReference>
<evidence type="ECO:0000256" key="12">
    <source>
        <dbReference type="PIRSR" id="PIRSR605478-3"/>
    </source>
</evidence>
<dbReference type="FunFam" id="3.40.50.970:FF:000004">
    <property type="entry name" value="Transketolase"/>
    <property type="match status" value="1"/>
</dbReference>
<feature type="binding site" evidence="13">
    <location>
        <position position="192"/>
    </location>
    <ligand>
        <name>Mg(2+)</name>
        <dbReference type="ChEBI" id="CHEBI:18420"/>
    </ligand>
</feature>
<keyword evidence="7 13" id="KW-0460">Magnesium</keyword>
<evidence type="ECO:0000256" key="2">
    <source>
        <dbReference type="ARBA" id="ARBA00007131"/>
    </source>
</evidence>
<dbReference type="Gene3D" id="3.40.50.970">
    <property type="match status" value="2"/>
</dbReference>
<protein>
    <recommendedName>
        <fullName evidence="4 15">Transketolase</fullName>
        <ecNumber evidence="4 15">2.2.1.1</ecNumber>
    </recommendedName>
</protein>
<comment type="subunit">
    <text evidence="3 15">Homodimer.</text>
</comment>
<feature type="binding site" evidence="11">
    <location>
        <position position="388"/>
    </location>
    <ligand>
        <name>substrate</name>
    </ligand>
</feature>